<keyword evidence="5" id="KW-1185">Reference proteome</keyword>
<feature type="chain" id="PRO_5010155719" evidence="2">
    <location>
        <begin position="22"/>
        <end position="185"/>
    </location>
</feature>
<feature type="region of interest" description="Disordered" evidence="1">
    <location>
        <begin position="140"/>
        <end position="171"/>
    </location>
</feature>
<dbReference type="EnsemblMetazoa" id="ADAC002495-RA">
    <property type="protein sequence ID" value="ADAC002495-PA"/>
    <property type="gene ID" value="ADAC002495"/>
</dbReference>
<dbReference type="HOGENOM" id="CLU_122063_0_0_1"/>
<accession>W5JNK7</accession>
<organism evidence="3">
    <name type="scientific">Anopheles darlingi</name>
    <name type="common">Mosquito</name>
    <dbReference type="NCBI Taxonomy" id="43151"/>
    <lineage>
        <taxon>Eukaryota</taxon>
        <taxon>Metazoa</taxon>
        <taxon>Ecdysozoa</taxon>
        <taxon>Arthropoda</taxon>
        <taxon>Hexapoda</taxon>
        <taxon>Insecta</taxon>
        <taxon>Pterygota</taxon>
        <taxon>Neoptera</taxon>
        <taxon>Endopterygota</taxon>
        <taxon>Diptera</taxon>
        <taxon>Nematocera</taxon>
        <taxon>Culicoidea</taxon>
        <taxon>Culicidae</taxon>
        <taxon>Anophelinae</taxon>
        <taxon>Anopheles</taxon>
    </lineage>
</organism>
<proteinExistence type="predicted"/>
<gene>
    <name evidence="3" type="ORF">AND_002495</name>
</gene>
<reference evidence="3" key="3">
    <citation type="journal article" date="2013" name="Nucleic Acids Res.">
        <title>The genome of Anopheles darlingi, the main neotropical malaria vector.</title>
        <authorList>
            <person name="Marinotti O."/>
            <person name="Cerqueira G.C."/>
            <person name="de Almeida L.G."/>
            <person name="Ferro M.I."/>
            <person name="Loreto E.L."/>
            <person name="Zaha A."/>
            <person name="Teixeira S.M."/>
            <person name="Wespiser A.R."/>
            <person name="Almeida E Silva A."/>
            <person name="Schlindwein A.D."/>
            <person name="Pacheco A.C."/>
            <person name="Silva A.L."/>
            <person name="Graveley B.R."/>
            <person name="Walenz B.P."/>
            <person name="Lima Bde A."/>
            <person name="Ribeiro C.A."/>
            <person name="Nunes-Silva C.G."/>
            <person name="de Carvalho C.R."/>
            <person name="Soares C.M."/>
            <person name="de Menezes C.B."/>
            <person name="Matiolli C."/>
            <person name="Caffrey D."/>
            <person name="Araujo D.A."/>
            <person name="de Oliveira D.M."/>
            <person name="Golenbock D."/>
            <person name="Grisard E.C."/>
            <person name="Fantinatti-Garboggini F."/>
            <person name="de Carvalho F.M."/>
            <person name="Barcellos F.G."/>
            <person name="Prosdocimi F."/>
            <person name="May G."/>
            <person name="Azevedo Junior G.M."/>
            <person name="Guimaraes G.M."/>
            <person name="Goldman G.H."/>
            <person name="Padilha I.Q."/>
            <person name="Batista Jda S."/>
            <person name="Ferro J.A."/>
            <person name="Ribeiro J.M."/>
            <person name="Fietto J.L."/>
            <person name="Dabbas K.M."/>
            <person name="Cerdeira L."/>
            <person name="Agnez-Lima L.F."/>
            <person name="Brocchi M."/>
            <person name="de Carvalho M.O."/>
            <person name="Teixeira Mde M."/>
            <person name="Diniz Maia Mde M."/>
            <person name="Goldman M.H."/>
            <person name="Cruz Schneider M.P."/>
            <person name="Felipe M.S."/>
            <person name="Hungria M."/>
            <person name="Nicolas M.F."/>
            <person name="Pereira M."/>
            <person name="Montes M.A."/>
            <person name="Cantao M.E."/>
            <person name="Vincentz M."/>
            <person name="Rafael M.S."/>
            <person name="Silverman N."/>
            <person name="Stoco P.H."/>
            <person name="Souza R.C."/>
            <person name="Vicentini R."/>
            <person name="Gazzinelli R.T."/>
            <person name="Neves Rde O."/>
            <person name="Silva R."/>
            <person name="Astolfi-Filho S."/>
            <person name="Maciel T.E."/>
            <person name="Urmenyi T.P."/>
            <person name="Tadei W.P."/>
            <person name="Camargo E.P."/>
            <person name="de Vasconcelos A.T."/>
        </authorList>
    </citation>
    <scope>NUCLEOTIDE SEQUENCE</scope>
</reference>
<reference evidence="3" key="2">
    <citation type="submission" date="2010-05" db="EMBL/GenBank/DDBJ databases">
        <authorList>
            <person name="Almeida L.G."/>
            <person name="Nicolas M.F."/>
            <person name="Souza R.C."/>
            <person name="Vasconcelos A.T.R."/>
        </authorList>
    </citation>
    <scope>NUCLEOTIDE SEQUENCE</scope>
</reference>
<evidence type="ECO:0000313" key="5">
    <source>
        <dbReference type="Proteomes" id="UP000000673"/>
    </source>
</evidence>
<name>W5JNK7_ANODA</name>
<feature type="compositionally biased region" description="Low complexity" evidence="1">
    <location>
        <begin position="141"/>
        <end position="168"/>
    </location>
</feature>
<dbReference type="EMBL" id="ADMH02000590">
    <property type="protein sequence ID" value="ETN65731.1"/>
    <property type="molecule type" value="Genomic_DNA"/>
</dbReference>
<dbReference type="OMA" id="THKHESA"/>
<dbReference type="VEuPathDB" id="VectorBase:ADAC002495"/>
<protein>
    <submittedName>
        <fullName evidence="3 4">Uncharacterized protein</fullName>
    </submittedName>
</protein>
<sequence>MNRYIVGVVLSLSIAMIAVHAETGFYIPKAYYTIDENGYKSPLIYINSVPQIFHRARRSAQSPIVPNFGFPINFPTIPFPQPGQSGNFQSVSITSGGPGGLNNRFDENGQSAPAATINTFSSHNGHVTQTTHLVDQDGKVTTHTQNNNKNNNNTTTTTTETTITTTTTRETKRRDGCIANGCSNP</sequence>
<evidence type="ECO:0000313" key="3">
    <source>
        <dbReference type="EMBL" id="ETN65731.1"/>
    </source>
</evidence>
<reference evidence="4" key="4">
    <citation type="submission" date="2015-06" db="UniProtKB">
        <authorList>
            <consortium name="EnsemblMetazoa"/>
        </authorList>
    </citation>
    <scope>IDENTIFICATION</scope>
</reference>
<evidence type="ECO:0000256" key="2">
    <source>
        <dbReference type="SAM" id="SignalP"/>
    </source>
</evidence>
<feature type="signal peptide" evidence="2">
    <location>
        <begin position="1"/>
        <end position="21"/>
    </location>
</feature>
<dbReference type="eggNOG" id="ENOG502T8F9">
    <property type="taxonomic scope" value="Eukaryota"/>
</dbReference>
<dbReference type="AlphaFoldDB" id="W5JNK7"/>
<keyword evidence="2" id="KW-0732">Signal</keyword>
<evidence type="ECO:0000313" key="4">
    <source>
        <dbReference type="EnsemblMetazoa" id="ADAC002495-PA"/>
    </source>
</evidence>
<evidence type="ECO:0000256" key="1">
    <source>
        <dbReference type="SAM" id="MobiDB-lite"/>
    </source>
</evidence>
<reference evidence="3 5" key="1">
    <citation type="journal article" date="2010" name="BMC Genomics">
        <title>Combination of measures distinguishes pre-miRNAs from other stem-loops in the genome of the newly sequenced Anopheles darlingi.</title>
        <authorList>
            <person name="Mendes N.D."/>
            <person name="Freitas A.T."/>
            <person name="Vasconcelos A.T."/>
            <person name="Sagot M.F."/>
        </authorList>
    </citation>
    <scope>NUCLEOTIDE SEQUENCE</scope>
</reference>
<dbReference type="VEuPathDB" id="VectorBase:ADAR2_008012"/>
<dbReference type="Proteomes" id="UP000000673">
    <property type="component" value="Unassembled WGS sequence"/>
</dbReference>